<protein>
    <recommendedName>
        <fullName evidence="7">Putative NAD(P)H nitroreductase</fullName>
        <ecNumber evidence="7">1.-.-.-</ecNumber>
    </recommendedName>
</protein>
<keyword evidence="2 7" id="KW-0285">Flavoprotein</keyword>
<feature type="binding site" evidence="8">
    <location>
        <position position="35"/>
    </location>
    <ligand>
        <name>FMN</name>
        <dbReference type="ChEBI" id="CHEBI:58210"/>
        <note>ligand shared between dimeric partners</note>
    </ligand>
</feature>
<gene>
    <name evidence="10" type="ORF">MED92_02768</name>
</gene>
<keyword evidence="6 7" id="KW-0520">NAD</keyword>
<feature type="binding site" description="in other chain" evidence="8">
    <location>
        <begin position="133"/>
        <end position="135"/>
    </location>
    <ligand>
        <name>FMN</name>
        <dbReference type="ChEBI" id="CHEBI:58210"/>
        <note>ligand shared between dimeric partners</note>
    </ligand>
</feature>
<dbReference type="RefSeq" id="WP_007022570.1">
    <property type="nucleotide sequence ID" value="NZ_CH724127.1"/>
</dbReference>
<dbReference type="PANTHER" id="PTHR43821:SF1">
    <property type="entry name" value="NAD(P)H NITROREDUCTASE YDJA-RELATED"/>
    <property type="match status" value="1"/>
</dbReference>
<dbReference type="PIRSF" id="PIRSF000232">
    <property type="entry name" value="YdjA"/>
    <property type="match status" value="1"/>
</dbReference>
<dbReference type="PANTHER" id="PTHR43821">
    <property type="entry name" value="NAD(P)H NITROREDUCTASE YDJA-RELATED"/>
    <property type="match status" value="1"/>
</dbReference>
<dbReference type="OrthoDB" id="9804207at2"/>
<proteinExistence type="inferred from homology"/>
<dbReference type="GO" id="GO:0016491">
    <property type="term" value="F:oxidoreductase activity"/>
    <property type="evidence" value="ECO:0007669"/>
    <property type="project" value="UniProtKB-UniRule"/>
</dbReference>
<evidence type="ECO:0000313" key="10">
    <source>
        <dbReference type="EMBL" id="EAR61835.1"/>
    </source>
</evidence>
<evidence type="ECO:0000256" key="3">
    <source>
        <dbReference type="ARBA" id="ARBA00022643"/>
    </source>
</evidence>
<sequence length="190" mass="20969">MQAIELLHNRVSCPVLVEPGPTDTQLESIFQAAMRAPDHGAIRPWRFLTVSGEARNNLGELFLKASLQDNPDLPEDRQDKVRNMPMRSPTLIVVIASTQEHPKVPVLEQEVAAGCAAQNILHAAHAMGLGAMWRTGDMAYHSVVREGLGLAANETLIGYIYLGTPKKLKKVPLHNTEDYVQTWTGEKRDG</sequence>
<dbReference type="SUPFAM" id="SSF55469">
    <property type="entry name" value="FMN-dependent nitroreductase-like"/>
    <property type="match status" value="1"/>
</dbReference>
<accession>A0A7U8C832</accession>
<keyword evidence="5 7" id="KW-0560">Oxidoreductase</keyword>
<dbReference type="InterPro" id="IPR052530">
    <property type="entry name" value="NAD(P)H_nitroreductase"/>
</dbReference>
<organism evidence="10 11">
    <name type="scientific">Neptuniibacter caesariensis</name>
    <dbReference type="NCBI Taxonomy" id="207954"/>
    <lineage>
        <taxon>Bacteria</taxon>
        <taxon>Pseudomonadati</taxon>
        <taxon>Pseudomonadota</taxon>
        <taxon>Gammaproteobacteria</taxon>
        <taxon>Oceanospirillales</taxon>
        <taxon>Oceanospirillaceae</taxon>
        <taxon>Neptuniibacter</taxon>
    </lineage>
</organism>
<dbReference type="Gene3D" id="3.40.109.10">
    <property type="entry name" value="NADH Oxidase"/>
    <property type="match status" value="1"/>
</dbReference>
<dbReference type="InterPro" id="IPR000415">
    <property type="entry name" value="Nitroreductase-like"/>
</dbReference>
<evidence type="ECO:0000259" key="9">
    <source>
        <dbReference type="Pfam" id="PF00881"/>
    </source>
</evidence>
<dbReference type="InterPro" id="IPR029479">
    <property type="entry name" value="Nitroreductase"/>
</dbReference>
<dbReference type="EMBL" id="AAOW01000005">
    <property type="protein sequence ID" value="EAR61835.1"/>
    <property type="molecule type" value="Genomic_DNA"/>
</dbReference>
<dbReference type="AlphaFoldDB" id="A0A7U8C832"/>
<dbReference type="Proteomes" id="UP000002171">
    <property type="component" value="Unassembled WGS sequence"/>
</dbReference>
<dbReference type="Pfam" id="PF00881">
    <property type="entry name" value="Nitroreductase"/>
    <property type="match status" value="1"/>
</dbReference>
<evidence type="ECO:0000256" key="7">
    <source>
        <dbReference type="PIRNR" id="PIRNR000232"/>
    </source>
</evidence>
<comment type="caution">
    <text evidence="10">The sequence shown here is derived from an EMBL/GenBank/DDBJ whole genome shotgun (WGS) entry which is preliminary data.</text>
</comment>
<comment type="similarity">
    <text evidence="1 7">Belongs to the nitroreductase family.</text>
</comment>
<dbReference type="EC" id="1.-.-.-" evidence="7"/>
<name>A0A7U8C832_NEPCE</name>
<evidence type="ECO:0000256" key="4">
    <source>
        <dbReference type="ARBA" id="ARBA00022857"/>
    </source>
</evidence>
<dbReference type="CDD" id="cd02135">
    <property type="entry name" value="YdjA-like"/>
    <property type="match status" value="1"/>
</dbReference>
<keyword evidence="4 7" id="KW-0521">NADP</keyword>
<evidence type="ECO:0000313" key="11">
    <source>
        <dbReference type="Proteomes" id="UP000002171"/>
    </source>
</evidence>
<keyword evidence="11" id="KW-1185">Reference proteome</keyword>
<dbReference type="InterPro" id="IPR026021">
    <property type="entry name" value="YdjA-like"/>
</dbReference>
<reference evidence="10 11" key="1">
    <citation type="submission" date="2006-02" db="EMBL/GenBank/DDBJ databases">
        <authorList>
            <person name="Pinhassi J."/>
            <person name="Pedros-Alio C."/>
            <person name="Ferriera S."/>
            <person name="Johnson J."/>
            <person name="Kravitz S."/>
            <person name="Halpern A."/>
            <person name="Remington K."/>
            <person name="Beeson K."/>
            <person name="Tran B."/>
            <person name="Rogers Y.-H."/>
            <person name="Friedman R."/>
            <person name="Venter J.C."/>
        </authorList>
    </citation>
    <scope>NUCLEOTIDE SEQUENCE [LARGE SCALE GENOMIC DNA]</scope>
    <source>
        <strain evidence="10 11">MED92</strain>
    </source>
</reference>
<evidence type="ECO:0000256" key="5">
    <source>
        <dbReference type="ARBA" id="ARBA00023002"/>
    </source>
</evidence>
<feature type="binding site" description="in other chain" evidence="8">
    <location>
        <begin position="10"/>
        <end position="12"/>
    </location>
    <ligand>
        <name>FMN</name>
        <dbReference type="ChEBI" id="CHEBI:58210"/>
        <note>ligand shared between dimeric partners</note>
    </ligand>
</feature>
<evidence type="ECO:0000256" key="8">
    <source>
        <dbReference type="PIRSR" id="PIRSR000232-1"/>
    </source>
</evidence>
<evidence type="ECO:0000256" key="2">
    <source>
        <dbReference type="ARBA" id="ARBA00022630"/>
    </source>
</evidence>
<feature type="binding site" evidence="8">
    <location>
        <position position="39"/>
    </location>
    <ligand>
        <name>FMN</name>
        <dbReference type="ChEBI" id="CHEBI:58210"/>
        <note>ligand shared between dimeric partners</note>
    </ligand>
</feature>
<keyword evidence="3 7" id="KW-0288">FMN</keyword>
<feature type="domain" description="Nitroreductase" evidence="9">
    <location>
        <begin position="18"/>
        <end position="163"/>
    </location>
</feature>
<comment type="cofactor">
    <cofactor evidence="8">
        <name>FMN</name>
        <dbReference type="ChEBI" id="CHEBI:58210"/>
    </cofactor>
    <text evidence="8">Binds 1 FMN per subunit.</text>
</comment>
<evidence type="ECO:0000256" key="1">
    <source>
        <dbReference type="ARBA" id="ARBA00007118"/>
    </source>
</evidence>
<evidence type="ECO:0000256" key="6">
    <source>
        <dbReference type="ARBA" id="ARBA00023027"/>
    </source>
</evidence>